<dbReference type="EMBL" id="MN740675">
    <property type="protein sequence ID" value="QHS80194.1"/>
    <property type="molecule type" value="Genomic_DNA"/>
</dbReference>
<evidence type="ECO:0000256" key="1">
    <source>
        <dbReference type="SAM" id="Phobius"/>
    </source>
</evidence>
<evidence type="ECO:0000313" key="2">
    <source>
        <dbReference type="EMBL" id="QHS80194.1"/>
    </source>
</evidence>
<keyword evidence="1" id="KW-0472">Membrane</keyword>
<proteinExistence type="predicted"/>
<accession>A0A6C0AK75</accession>
<feature type="transmembrane region" description="Helical" evidence="1">
    <location>
        <begin position="179"/>
        <end position="197"/>
    </location>
</feature>
<keyword evidence="1" id="KW-0812">Transmembrane</keyword>
<reference evidence="2" key="1">
    <citation type="journal article" date="2020" name="Nature">
        <title>Giant virus diversity and host interactions through global metagenomics.</title>
        <authorList>
            <person name="Schulz F."/>
            <person name="Roux S."/>
            <person name="Paez-Espino D."/>
            <person name="Jungbluth S."/>
            <person name="Walsh D.A."/>
            <person name="Denef V.J."/>
            <person name="McMahon K.D."/>
            <person name="Konstantinidis K.T."/>
            <person name="Eloe-Fadrosh E.A."/>
            <person name="Kyrpides N.C."/>
            <person name="Woyke T."/>
        </authorList>
    </citation>
    <scope>NUCLEOTIDE SEQUENCE</scope>
    <source>
        <strain evidence="2">GVMAG-S-1039698-54</strain>
    </source>
</reference>
<organism evidence="2">
    <name type="scientific">viral metagenome</name>
    <dbReference type="NCBI Taxonomy" id="1070528"/>
    <lineage>
        <taxon>unclassified sequences</taxon>
        <taxon>metagenomes</taxon>
        <taxon>organismal metagenomes</taxon>
    </lineage>
</organism>
<protein>
    <submittedName>
        <fullName evidence="2">Uncharacterized protein</fullName>
    </submittedName>
</protein>
<dbReference type="AlphaFoldDB" id="A0A6C0AK75"/>
<keyword evidence="1" id="KW-1133">Transmembrane helix</keyword>
<sequence length="200" mass="21795">MSYDKPGIIGPNYKYHKQIKSADEMGMGTDGDQLDDNIAGLGAYAGIIFDGRSNANKSGYNRPLGNSFFIKTGQTCKYGEDEVDMMKYVNNIPSGSVIPGRKGLIPGIAENVVAMIPTDILSSFMDGPNVECVESCQLVGKAGSRKKKCLFVNKRDVEGFSNINDNLISKNSIVKQFSSVYNIGVGVLFIYILSKLMSRH</sequence>
<name>A0A6C0AK75_9ZZZZ</name>